<proteinExistence type="predicted"/>
<evidence type="ECO:0000313" key="2">
    <source>
        <dbReference type="RefSeq" id="XP_073794033.1"/>
    </source>
</evidence>
<accession>A0AC58IIF9</accession>
<dbReference type="RefSeq" id="XP_073794033.1">
    <property type="nucleotide sequence ID" value="XM_073937932.1"/>
</dbReference>
<keyword evidence="1" id="KW-1185">Reference proteome</keyword>
<name>A0AC58IIF9_DANRE</name>
<protein>
    <submittedName>
        <fullName evidence="2">Uncharacterized protein isoform X1</fullName>
    </submittedName>
</protein>
<organism evidence="1 2">
    <name type="scientific">Danio rerio</name>
    <name type="common">Zebrafish</name>
    <name type="synonym">Brachydanio rerio</name>
    <dbReference type="NCBI Taxonomy" id="7955"/>
    <lineage>
        <taxon>Eukaryota</taxon>
        <taxon>Metazoa</taxon>
        <taxon>Chordata</taxon>
        <taxon>Craniata</taxon>
        <taxon>Vertebrata</taxon>
        <taxon>Euteleostomi</taxon>
        <taxon>Actinopterygii</taxon>
        <taxon>Neopterygii</taxon>
        <taxon>Teleostei</taxon>
        <taxon>Ostariophysi</taxon>
        <taxon>Cypriniformes</taxon>
        <taxon>Danionidae</taxon>
        <taxon>Danioninae</taxon>
        <taxon>Danio</taxon>
    </lineage>
</organism>
<evidence type="ECO:0000313" key="1">
    <source>
        <dbReference type="Proteomes" id="UP000000437"/>
    </source>
</evidence>
<sequence>MSQRRYPNQRRRSFRTTPTCYIITVDKWWIRSVLQLISLHSYFNLHLIQKLVPTLVNYLILFQVYQCFSSPKNVVVSIFTGPCFKHEFLFFW</sequence>
<dbReference type="Proteomes" id="UP000000437">
    <property type="component" value="Chromosome 23"/>
</dbReference>
<gene>
    <name evidence="2" type="primary">si:dkeyp-73a2.2</name>
</gene>
<reference evidence="2" key="1">
    <citation type="submission" date="2025-08" db="UniProtKB">
        <authorList>
            <consortium name="RefSeq"/>
        </authorList>
    </citation>
    <scope>IDENTIFICATION</scope>
    <source>
        <strain evidence="2">Tuebingen</strain>
        <tissue evidence="2">Fibroblasts and whole tissue</tissue>
    </source>
</reference>